<organism evidence="1 2">
    <name type="scientific">Oleomonas cavernae</name>
    <dbReference type="NCBI Taxonomy" id="2320859"/>
    <lineage>
        <taxon>Bacteria</taxon>
        <taxon>Pseudomonadati</taxon>
        <taxon>Pseudomonadota</taxon>
        <taxon>Alphaproteobacteria</taxon>
        <taxon>Acetobacterales</taxon>
        <taxon>Acetobacteraceae</taxon>
        <taxon>Oleomonas</taxon>
    </lineage>
</organism>
<proteinExistence type="predicted"/>
<dbReference type="Proteomes" id="UP000284605">
    <property type="component" value="Unassembled WGS sequence"/>
</dbReference>
<dbReference type="AlphaFoldDB" id="A0A418W9U3"/>
<comment type="caution">
    <text evidence="1">The sequence shown here is derived from an EMBL/GenBank/DDBJ whole genome shotgun (WGS) entry which is preliminary data.</text>
</comment>
<keyword evidence="2" id="KW-1185">Reference proteome</keyword>
<sequence>MMGAVMRFGFVAVMVAGLAGCAGSEMHATVMERSGDVHVFEADRPDHDYKFYIKNVADIGFDGDNAADRKVLIDKYLAGECRSTKIVQETYLSLGKWATESPKGQWIVRVRCER</sequence>
<protein>
    <recommendedName>
        <fullName evidence="3">Lipoprotein</fullName>
    </recommendedName>
</protein>
<dbReference type="PROSITE" id="PS51257">
    <property type="entry name" value="PROKAR_LIPOPROTEIN"/>
    <property type="match status" value="1"/>
</dbReference>
<accession>A0A418W9U3</accession>
<reference evidence="1 2" key="1">
    <citation type="submission" date="2018-09" db="EMBL/GenBank/DDBJ databases">
        <authorList>
            <person name="Zhu H."/>
        </authorList>
    </citation>
    <scope>NUCLEOTIDE SEQUENCE [LARGE SCALE GENOMIC DNA]</scope>
    <source>
        <strain evidence="1 2">K1W22B-8</strain>
    </source>
</reference>
<evidence type="ECO:0008006" key="3">
    <source>
        <dbReference type="Google" id="ProtNLM"/>
    </source>
</evidence>
<evidence type="ECO:0000313" key="2">
    <source>
        <dbReference type="Proteomes" id="UP000284605"/>
    </source>
</evidence>
<name>A0A418W9U3_9PROT</name>
<gene>
    <name evidence="1" type="ORF">D3874_06920</name>
</gene>
<evidence type="ECO:0000313" key="1">
    <source>
        <dbReference type="EMBL" id="RJF86782.1"/>
    </source>
</evidence>
<dbReference type="EMBL" id="QYUK01000011">
    <property type="protein sequence ID" value="RJF86782.1"/>
    <property type="molecule type" value="Genomic_DNA"/>
</dbReference>